<feature type="compositionally biased region" description="Low complexity" evidence="13">
    <location>
        <begin position="339"/>
        <end position="351"/>
    </location>
</feature>
<keyword evidence="12" id="KW-0539">Nucleus</keyword>
<keyword evidence="7" id="KW-0509">mRNA transport</keyword>
<dbReference type="AlphaFoldDB" id="A0A7J6X0C6"/>
<dbReference type="Pfam" id="PF09405">
    <property type="entry name" value="Btz"/>
    <property type="match status" value="1"/>
</dbReference>
<keyword evidence="16" id="KW-1185">Reference proteome</keyword>
<keyword evidence="8" id="KW-0810">Translation regulation</keyword>
<evidence type="ECO:0000256" key="2">
    <source>
        <dbReference type="ARBA" id="ARBA00004496"/>
    </source>
</evidence>
<feature type="compositionally biased region" description="Basic and acidic residues" evidence="13">
    <location>
        <begin position="106"/>
        <end position="124"/>
    </location>
</feature>
<evidence type="ECO:0000313" key="16">
    <source>
        <dbReference type="Proteomes" id="UP000554482"/>
    </source>
</evidence>
<proteinExistence type="inferred from homology"/>
<feature type="compositionally biased region" description="Polar residues" evidence="13">
    <location>
        <begin position="289"/>
        <end position="325"/>
    </location>
</feature>
<keyword evidence="5" id="KW-0963">Cytoplasm</keyword>
<evidence type="ECO:0000256" key="6">
    <source>
        <dbReference type="ARBA" id="ARBA00022664"/>
    </source>
</evidence>
<dbReference type="SMART" id="SM01044">
    <property type="entry name" value="Btz"/>
    <property type="match status" value="1"/>
</dbReference>
<name>A0A7J6X0C6_THATH</name>
<evidence type="ECO:0000256" key="1">
    <source>
        <dbReference type="ARBA" id="ARBA00004123"/>
    </source>
</evidence>
<dbReference type="Proteomes" id="UP000554482">
    <property type="component" value="Unassembled WGS sequence"/>
</dbReference>
<feature type="region of interest" description="Disordered" evidence="13">
    <location>
        <begin position="1"/>
        <end position="382"/>
    </location>
</feature>
<evidence type="ECO:0000256" key="7">
    <source>
        <dbReference type="ARBA" id="ARBA00022816"/>
    </source>
</evidence>
<evidence type="ECO:0000256" key="3">
    <source>
        <dbReference type="ARBA" id="ARBA00009548"/>
    </source>
</evidence>
<evidence type="ECO:0000313" key="15">
    <source>
        <dbReference type="EMBL" id="KAF5203171.1"/>
    </source>
</evidence>
<protein>
    <submittedName>
        <fullName evidence="15">Mln51-like protein</fullName>
    </submittedName>
</protein>
<evidence type="ECO:0000256" key="5">
    <source>
        <dbReference type="ARBA" id="ARBA00022490"/>
    </source>
</evidence>
<dbReference type="GO" id="GO:0035145">
    <property type="term" value="C:exon-exon junction complex"/>
    <property type="evidence" value="ECO:0007669"/>
    <property type="project" value="InterPro"/>
</dbReference>
<feature type="compositionally biased region" description="Basic and acidic residues" evidence="13">
    <location>
        <begin position="55"/>
        <end position="68"/>
    </location>
</feature>
<dbReference type="OrthoDB" id="660348at2759"/>
<evidence type="ECO:0000256" key="11">
    <source>
        <dbReference type="ARBA" id="ARBA00023187"/>
    </source>
</evidence>
<feature type="compositionally biased region" description="Acidic residues" evidence="13">
    <location>
        <begin position="82"/>
        <end position="102"/>
    </location>
</feature>
<evidence type="ECO:0000256" key="12">
    <source>
        <dbReference type="ARBA" id="ARBA00023242"/>
    </source>
</evidence>
<feature type="compositionally biased region" description="Low complexity" evidence="13">
    <location>
        <begin position="499"/>
        <end position="514"/>
    </location>
</feature>
<feature type="compositionally biased region" description="Polar residues" evidence="13">
    <location>
        <begin position="251"/>
        <end position="267"/>
    </location>
</feature>
<feature type="compositionally biased region" description="Low complexity" evidence="13">
    <location>
        <begin position="642"/>
        <end position="655"/>
    </location>
</feature>
<evidence type="ECO:0000256" key="4">
    <source>
        <dbReference type="ARBA" id="ARBA00022448"/>
    </source>
</evidence>
<feature type="compositionally biased region" description="Polar residues" evidence="13">
    <location>
        <begin position="421"/>
        <end position="434"/>
    </location>
</feature>
<dbReference type="PANTHER" id="PTHR46837">
    <property type="entry name" value="PROTEIN MLN51 HOMOLOG"/>
    <property type="match status" value="1"/>
</dbReference>
<dbReference type="GO" id="GO:0005737">
    <property type="term" value="C:cytoplasm"/>
    <property type="evidence" value="ECO:0007669"/>
    <property type="project" value="UniProtKB-SubCell"/>
</dbReference>
<keyword evidence="10" id="KW-0866">Nonsense-mediated mRNA decay</keyword>
<evidence type="ECO:0000256" key="8">
    <source>
        <dbReference type="ARBA" id="ARBA00022845"/>
    </source>
</evidence>
<keyword evidence="11" id="KW-0508">mRNA splicing</keyword>
<dbReference type="GO" id="GO:0006417">
    <property type="term" value="P:regulation of translation"/>
    <property type="evidence" value="ECO:0007669"/>
    <property type="project" value="UniProtKB-KW"/>
</dbReference>
<dbReference type="GO" id="GO:0006397">
    <property type="term" value="P:mRNA processing"/>
    <property type="evidence" value="ECO:0007669"/>
    <property type="project" value="UniProtKB-KW"/>
</dbReference>
<feature type="compositionally biased region" description="Basic and acidic residues" evidence="13">
    <location>
        <begin position="177"/>
        <end position="186"/>
    </location>
</feature>
<dbReference type="InterPro" id="IPR018545">
    <property type="entry name" value="Btz_dom"/>
</dbReference>
<comment type="subcellular location">
    <subcellularLocation>
        <location evidence="2">Cytoplasm</location>
    </subcellularLocation>
    <subcellularLocation>
        <location evidence="1">Nucleus</location>
    </subcellularLocation>
</comment>
<evidence type="ECO:0000256" key="10">
    <source>
        <dbReference type="ARBA" id="ARBA00023161"/>
    </source>
</evidence>
<dbReference type="GO" id="GO:0003729">
    <property type="term" value="F:mRNA binding"/>
    <property type="evidence" value="ECO:0007669"/>
    <property type="project" value="InterPro"/>
</dbReference>
<evidence type="ECO:0000256" key="9">
    <source>
        <dbReference type="ARBA" id="ARBA00022884"/>
    </source>
</evidence>
<accession>A0A7J6X0C6</accession>
<evidence type="ECO:0000256" key="13">
    <source>
        <dbReference type="SAM" id="MobiDB-lite"/>
    </source>
</evidence>
<evidence type="ECO:0000259" key="14">
    <source>
        <dbReference type="SMART" id="SM01044"/>
    </source>
</evidence>
<dbReference type="InterPro" id="IPR044796">
    <property type="entry name" value="MLN51_plant"/>
</dbReference>
<keyword evidence="4" id="KW-0813">Transport</keyword>
<reference evidence="15 16" key="1">
    <citation type="submission" date="2020-06" db="EMBL/GenBank/DDBJ databases">
        <title>Transcriptomic and genomic resources for Thalictrum thalictroides and T. hernandezii: Facilitating candidate gene discovery in an emerging model plant lineage.</title>
        <authorList>
            <person name="Arias T."/>
            <person name="Riano-Pachon D.M."/>
            <person name="Di Stilio V.S."/>
        </authorList>
    </citation>
    <scope>NUCLEOTIDE SEQUENCE [LARGE SCALE GENOMIC DNA]</scope>
    <source>
        <strain evidence="16">cv. WT478/WT964</strain>
        <tissue evidence="15">Leaves</tissue>
    </source>
</reference>
<dbReference type="GO" id="GO:0000184">
    <property type="term" value="P:nuclear-transcribed mRNA catabolic process, nonsense-mediated decay"/>
    <property type="evidence" value="ECO:0007669"/>
    <property type="project" value="UniProtKB-KW"/>
</dbReference>
<comment type="caution">
    <text evidence="15">The sequence shown here is derived from an EMBL/GenBank/DDBJ whole genome shotgun (WGS) entry which is preliminary data.</text>
</comment>
<feature type="compositionally biased region" description="Basic and acidic residues" evidence="13">
    <location>
        <begin position="278"/>
        <end position="288"/>
    </location>
</feature>
<sequence length="723" mass="79119">MVLEENMAVEGGGGREGEEEEEVEEYESDPEEAVLSLAMRRREASDDEEEEGDDQEKVRSRIDLRIEMDSEGDSDGQGGVEVYDDDEESEIEEEEEEEEEELVGVVEHEREFDGRVSEHGDNDTGKVQVETLEEGESGGDEQRLSGEQLVDENKEQEEGEKKENEPFAVPTAGAFYMHDDRFRENGGGRNRRTPGGKKLWESKDNRKWGHDKFEEMNLQEKQFEKEVRNTKGQYRGRGKNRGVDRRPARGNRSSAYDGRNTQSQPNQPVRTVRGRGPRRYEPSTRSNRETQTQNKQAGKSHESTSNMNPGRVFTNTRTSNVQSDSAPPRKHVFASSLNSASPPFYPSSSSSQDIPQNQKRELSGGNAHKNLRPFTTPENKMSTSHSTALLRGKNVANVAEKPYFDETPHTMYGKFSNLQLQSSGPLPMNTTQSPHMKPKGRGVAVSEQLSYQPVTSINQASRGSPHTQVSAVNQRPAQNTLQPSFRASSQQLGQHLNNASQASSPPKASPTSSSEQGEIESPPGSSKNKTALVGKGRGSVQGNGRGPFLYNGAQVMGASGSMGVSHGDQNFPPLLQVMQYGNQHGVAAVGMALPGYVAQPGFGNSEMTWVPVLAGAAGALGASYPLHLAVDGGYYSRPTGQTSSSAVSSKETSTSKMNNLLKAPERSEPVNDEFGQRQNKPRRQLEAFLLALCDLPPLLWSTLGGSVSQGYASYIRIACLCCG</sequence>
<feature type="compositionally biased region" description="Acidic residues" evidence="13">
    <location>
        <begin position="17"/>
        <end position="32"/>
    </location>
</feature>
<organism evidence="15 16">
    <name type="scientific">Thalictrum thalictroides</name>
    <name type="common">Rue-anemone</name>
    <name type="synonym">Anemone thalictroides</name>
    <dbReference type="NCBI Taxonomy" id="46969"/>
    <lineage>
        <taxon>Eukaryota</taxon>
        <taxon>Viridiplantae</taxon>
        <taxon>Streptophyta</taxon>
        <taxon>Embryophyta</taxon>
        <taxon>Tracheophyta</taxon>
        <taxon>Spermatophyta</taxon>
        <taxon>Magnoliopsida</taxon>
        <taxon>Ranunculales</taxon>
        <taxon>Ranunculaceae</taxon>
        <taxon>Thalictroideae</taxon>
        <taxon>Thalictrum</taxon>
    </lineage>
</organism>
<feature type="compositionally biased region" description="Basic and acidic residues" evidence="13">
    <location>
        <begin position="198"/>
        <end position="215"/>
    </location>
</feature>
<dbReference type="EMBL" id="JABWDY010007168">
    <property type="protein sequence ID" value="KAF5203171.1"/>
    <property type="molecule type" value="Genomic_DNA"/>
</dbReference>
<gene>
    <name evidence="15" type="ORF">FRX31_007240</name>
</gene>
<dbReference type="GO" id="GO:0051028">
    <property type="term" value="P:mRNA transport"/>
    <property type="evidence" value="ECO:0007669"/>
    <property type="project" value="UniProtKB-KW"/>
</dbReference>
<dbReference type="PANTHER" id="PTHR46837:SF5">
    <property type="entry name" value="PROTEIN MLN51 HOMOLOG"/>
    <property type="match status" value="1"/>
</dbReference>
<feature type="region of interest" description="Disordered" evidence="13">
    <location>
        <begin position="640"/>
        <end position="679"/>
    </location>
</feature>
<feature type="region of interest" description="Disordered" evidence="13">
    <location>
        <begin position="421"/>
        <end position="545"/>
    </location>
</feature>
<comment type="similarity">
    <text evidence="3">Belongs to the CASC3 family.</text>
</comment>
<feature type="compositionally biased region" description="Acidic residues" evidence="13">
    <location>
        <begin position="45"/>
        <end position="54"/>
    </location>
</feature>
<keyword evidence="6" id="KW-0507">mRNA processing</keyword>
<dbReference type="GO" id="GO:0008380">
    <property type="term" value="P:RNA splicing"/>
    <property type="evidence" value="ECO:0007669"/>
    <property type="project" value="UniProtKB-KW"/>
</dbReference>
<feature type="domain" description="Btz" evidence="14">
    <location>
        <begin position="131"/>
        <end position="240"/>
    </location>
</feature>
<feature type="compositionally biased region" description="Polar residues" evidence="13">
    <location>
        <begin position="447"/>
        <end position="498"/>
    </location>
</feature>
<feature type="compositionally biased region" description="Gly residues" evidence="13">
    <location>
        <begin position="535"/>
        <end position="545"/>
    </location>
</feature>
<keyword evidence="9" id="KW-0694">RNA-binding</keyword>